<proteinExistence type="predicted"/>
<evidence type="ECO:0000313" key="1">
    <source>
        <dbReference type="EMBL" id="VAI15970.1"/>
    </source>
</evidence>
<dbReference type="OMA" id="KSAYVLR"/>
<keyword evidence="2" id="KW-1185">Reference proteome</keyword>
<sequence>MRQVIYRSLQRKLVYGLSSTTKLLHLHLRFRMALKLAKQFRTSTSMSSPGRREILKIMMKYMTRLM</sequence>
<name>A0A9R0TP75_TRITD</name>
<dbReference type="AlphaFoldDB" id="A0A9R0TP75"/>
<reference evidence="1 2" key="1">
    <citation type="submission" date="2017-09" db="EMBL/GenBank/DDBJ databases">
        <authorList>
            <consortium name="International Durum Wheat Genome Sequencing Consortium (IDWGSC)"/>
            <person name="Milanesi L."/>
        </authorList>
    </citation>
    <scope>NUCLEOTIDE SEQUENCE [LARGE SCALE GENOMIC DNA]</scope>
    <source>
        <strain evidence="2">cv. Svevo</strain>
    </source>
</reference>
<dbReference type="Proteomes" id="UP000324705">
    <property type="component" value="Chromosome 5A"/>
</dbReference>
<accession>A0A9R0TP75</accession>
<gene>
    <name evidence="1" type="ORF">TRITD_5Av1G110310</name>
</gene>
<evidence type="ECO:0000313" key="2">
    <source>
        <dbReference type="Proteomes" id="UP000324705"/>
    </source>
</evidence>
<dbReference type="Gramene" id="TRITD5Av1G110310.1">
    <property type="protein sequence ID" value="TRITD5Av1G110310.1"/>
    <property type="gene ID" value="TRITD5Av1G110310"/>
</dbReference>
<dbReference type="EMBL" id="LT934119">
    <property type="protein sequence ID" value="VAI15970.1"/>
    <property type="molecule type" value="Genomic_DNA"/>
</dbReference>
<organism evidence="1 2">
    <name type="scientific">Triticum turgidum subsp. durum</name>
    <name type="common">Durum wheat</name>
    <name type="synonym">Triticum durum</name>
    <dbReference type="NCBI Taxonomy" id="4567"/>
    <lineage>
        <taxon>Eukaryota</taxon>
        <taxon>Viridiplantae</taxon>
        <taxon>Streptophyta</taxon>
        <taxon>Embryophyta</taxon>
        <taxon>Tracheophyta</taxon>
        <taxon>Spermatophyta</taxon>
        <taxon>Magnoliopsida</taxon>
        <taxon>Liliopsida</taxon>
        <taxon>Poales</taxon>
        <taxon>Poaceae</taxon>
        <taxon>BOP clade</taxon>
        <taxon>Pooideae</taxon>
        <taxon>Triticodae</taxon>
        <taxon>Triticeae</taxon>
        <taxon>Triticinae</taxon>
        <taxon>Triticum</taxon>
    </lineage>
</organism>
<protein>
    <submittedName>
        <fullName evidence="1">Uncharacterized protein</fullName>
    </submittedName>
</protein>